<keyword evidence="1" id="KW-0175">Coiled coil</keyword>
<evidence type="ECO:0000256" key="1">
    <source>
        <dbReference type="SAM" id="Coils"/>
    </source>
</evidence>
<feature type="region of interest" description="Disordered" evidence="2">
    <location>
        <begin position="48"/>
        <end position="106"/>
    </location>
</feature>
<dbReference type="EMBL" id="OIVN01000236">
    <property type="protein sequence ID" value="SPC76840.1"/>
    <property type="molecule type" value="Genomic_DNA"/>
</dbReference>
<feature type="compositionally biased region" description="Acidic residues" evidence="2">
    <location>
        <begin position="83"/>
        <end position="97"/>
    </location>
</feature>
<evidence type="ECO:0000313" key="3">
    <source>
        <dbReference type="EMBL" id="SPC76840.1"/>
    </source>
</evidence>
<feature type="compositionally biased region" description="Polar residues" evidence="2">
    <location>
        <begin position="60"/>
        <end position="72"/>
    </location>
</feature>
<dbReference type="AlphaFoldDB" id="A0A2N9EQ94"/>
<organism evidence="3">
    <name type="scientific">Fagus sylvatica</name>
    <name type="common">Beechnut</name>
    <dbReference type="NCBI Taxonomy" id="28930"/>
    <lineage>
        <taxon>Eukaryota</taxon>
        <taxon>Viridiplantae</taxon>
        <taxon>Streptophyta</taxon>
        <taxon>Embryophyta</taxon>
        <taxon>Tracheophyta</taxon>
        <taxon>Spermatophyta</taxon>
        <taxon>Magnoliopsida</taxon>
        <taxon>eudicotyledons</taxon>
        <taxon>Gunneridae</taxon>
        <taxon>Pentapetalae</taxon>
        <taxon>rosids</taxon>
        <taxon>fabids</taxon>
        <taxon>Fagales</taxon>
        <taxon>Fagaceae</taxon>
        <taxon>Fagus</taxon>
    </lineage>
</organism>
<feature type="coiled-coil region" evidence="1">
    <location>
        <begin position="1"/>
        <end position="41"/>
    </location>
</feature>
<name>A0A2N9EQ94_FAGSY</name>
<reference evidence="3" key="1">
    <citation type="submission" date="2018-02" db="EMBL/GenBank/DDBJ databases">
        <authorList>
            <person name="Cohen D.B."/>
            <person name="Kent A.D."/>
        </authorList>
    </citation>
    <scope>NUCLEOTIDE SEQUENCE</scope>
</reference>
<sequence>MKTIQKMKDAEEKARAEAELKAKMEAKVVKLQGKVRLLESECIQSISQAREEGKQEADILSSSDMFVRSNTPLPYPDAGLKESDDEEEDDDEEDDETEKAGTEQET</sequence>
<protein>
    <submittedName>
        <fullName evidence="3">Uncharacterized protein</fullName>
    </submittedName>
</protein>
<gene>
    <name evidence="3" type="ORF">FSB_LOCUS4722</name>
</gene>
<proteinExistence type="predicted"/>
<accession>A0A2N9EQ94</accession>
<evidence type="ECO:0000256" key="2">
    <source>
        <dbReference type="SAM" id="MobiDB-lite"/>
    </source>
</evidence>